<reference evidence="8 9" key="1">
    <citation type="journal article" date="2024" name="IMA Fungus">
        <title>Apiospora arundinis, a panoply of carbohydrate-active enzymes and secondary metabolites.</title>
        <authorList>
            <person name="Sorensen T."/>
            <person name="Petersen C."/>
            <person name="Muurmann A.T."/>
            <person name="Christiansen J.V."/>
            <person name="Brundto M.L."/>
            <person name="Overgaard C.K."/>
            <person name="Boysen A.T."/>
            <person name="Wollenberg R.D."/>
            <person name="Larsen T.O."/>
            <person name="Sorensen J.L."/>
            <person name="Nielsen K.L."/>
            <person name="Sondergaard T.E."/>
        </authorList>
    </citation>
    <scope>NUCLEOTIDE SEQUENCE [LARGE SCALE GENOMIC DNA]</scope>
    <source>
        <strain evidence="8 9">AAU 773</strain>
    </source>
</reference>
<dbReference type="PANTHER" id="PTHR47338">
    <property type="entry name" value="ZN(II)2CYS6 TRANSCRIPTION FACTOR (EUROFUNG)-RELATED"/>
    <property type="match status" value="1"/>
</dbReference>
<keyword evidence="9" id="KW-1185">Reference proteome</keyword>
<dbReference type="Gene3D" id="4.10.240.10">
    <property type="entry name" value="Zn(2)-C6 fungal-type DNA-binding domain"/>
    <property type="match status" value="1"/>
</dbReference>
<dbReference type="PANTHER" id="PTHR47338:SF29">
    <property type="entry name" value="ZN(2)-C6 FUNGAL-TYPE DOMAIN-CONTAINING PROTEIN"/>
    <property type="match status" value="1"/>
</dbReference>
<protein>
    <submittedName>
        <fullName evidence="8">Fungal-specific transcription factor domain-containing protein</fullName>
    </submittedName>
</protein>
<evidence type="ECO:0000256" key="1">
    <source>
        <dbReference type="ARBA" id="ARBA00004123"/>
    </source>
</evidence>
<organism evidence="8 9">
    <name type="scientific">Apiospora arundinis</name>
    <dbReference type="NCBI Taxonomy" id="335852"/>
    <lineage>
        <taxon>Eukaryota</taxon>
        <taxon>Fungi</taxon>
        <taxon>Dikarya</taxon>
        <taxon>Ascomycota</taxon>
        <taxon>Pezizomycotina</taxon>
        <taxon>Sordariomycetes</taxon>
        <taxon>Xylariomycetidae</taxon>
        <taxon>Amphisphaeriales</taxon>
        <taxon>Apiosporaceae</taxon>
        <taxon>Apiospora</taxon>
    </lineage>
</organism>
<gene>
    <name evidence="8" type="ORF">PGQ11_010553</name>
</gene>
<evidence type="ECO:0000259" key="7">
    <source>
        <dbReference type="PROSITE" id="PS50048"/>
    </source>
</evidence>
<evidence type="ECO:0000313" key="9">
    <source>
        <dbReference type="Proteomes" id="UP001390339"/>
    </source>
</evidence>
<evidence type="ECO:0000313" key="8">
    <source>
        <dbReference type="EMBL" id="KAK8859819.1"/>
    </source>
</evidence>
<feature type="compositionally biased region" description="Basic and acidic residues" evidence="6">
    <location>
        <begin position="218"/>
        <end position="233"/>
    </location>
</feature>
<keyword evidence="3" id="KW-0805">Transcription regulation</keyword>
<keyword evidence="2" id="KW-0479">Metal-binding</keyword>
<comment type="caution">
    <text evidence="8">The sequence shown here is derived from an EMBL/GenBank/DDBJ whole genome shotgun (WGS) entry which is preliminary data.</text>
</comment>
<feature type="domain" description="Zn(2)-C6 fungal-type" evidence="7">
    <location>
        <begin position="11"/>
        <end position="41"/>
    </location>
</feature>
<evidence type="ECO:0000256" key="6">
    <source>
        <dbReference type="SAM" id="MobiDB-lite"/>
    </source>
</evidence>
<dbReference type="InterPro" id="IPR050815">
    <property type="entry name" value="TF_fung"/>
</dbReference>
<evidence type="ECO:0000256" key="5">
    <source>
        <dbReference type="ARBA" id="ARBA00023242"/>
    </source>
</evidence>
<dbReference type="PROSITE" id="PS50048">
    <property type="entry name" value="ZN2_CY6_FUNGAL_2"/>
    <property type="match status" value="1"/>
</dbReference>
<evidence type="ECO:0000256" key="4">
    <source>
        <dbReference type="ARBA" id="ARBA00023163"/>
    </source>
</evidence>
<comment type="subcellular location">
    <subcellularLocation>
        <location evidence="1">Nucleus</location>
    </subcellularLocation>
</comment>
<evidence type="ECO:0000256" key="2">
    <source>
        <dbReference type="ARBA" id="ARBA00022723"/>
    </source>
</evidence>
<dbReference type="InterPro" id="IPR001138">
    <property type="entry name" value="Zn2Cys6_DnaBD"/>
</dbReference>
<dbReference type="EMBL" id="JAPCWZ010000006">
    <property type="protein sequence ID" value="KAK8859819.1"/>
    <property type="molecule type" value="Genomic_DNA"/>
</dbReference>
<dbReference type="InterPro" id="IPR036864">
    <property type="entry name" value="Zn2-C6_fun-type_DNA-bd_sf"/>
</dbReference>
<dbReference type="Proteomes" id="UP001390339">
    <property type="component" value="Unassembled WGS sequence"/>
</dbReference>
<dbReference type="SUPFAM" id="SSF57701">
    <property type="entry name" value="Zn2/Cys6 DNA-binding domain"/>
    <property type="match status" value="1"/>
</dbReference>
<keyword evidence="5" id="KW-0539">Nucleus</keyword>
<evidence type="ECO:0000256" key="3">
    <source>
        <dbReference type="ARBA" id="ARBA00023015"/>
    </source>
</evidence>
<dbReference type="Pfam" id="PF00172">
    <property type="entry name" value="Zn_clus"/>
    <property type="match status" value="1"/>
</dbReference>
<sequence>MADNGRQRHKACSTCRERKIKCDGGQPKCGRCARRGHECFYPPTSRRYNKADFAMMLETMNQRILQAEAAAQNPVYSSGDSSSSLFDTAWTPFDGNTYASCPSFADAGFVFPSTQTSAEVPPSDELAMPDMALCATGATTGISMIPHTSESDIDSIMMPDITLGFSTTLSGPEPANPLSHEAFSCIEGADNQIAAHPHRPNDASFKDASASAASKRRRLEEHPDNTQDSREATSENSPAETPRVFSPCDSAMRRTIGNGASFRDIPKLRGADNYEEWMRAIRAAARKEGVWDMMVGTCHMPPAPVPGAALAAHEKYNDDLTYWQNKQDLALGGIEGALTETVQVLVDGAECAHAMWTKLEQEFKPSHHNETLYSTMQRLENLSLATQGTVHRLADELRLLQKSLASLIKVQELPGWYFSIRFLLSLGPEYNGFILNIMAPGSDPIDIASDNGFERLIALAITEEKRLS</sequence>
<accession>A0ABR2IAT2</accession>
<dbReference type="PROSITE" id="PS00463">
    <property type="entry name" value="ZN2_CY6_FUNGAL_1"/>
    <property type="match status" value="1"/>
</dbReference>
<dbReference type="Pfam" id="PF14223">
    <property type="entry name" value="Retrotran_gag_2"/>
    <property type="match status" value="1"/>
</dbReference>
<dbReference type="SMART" id="SM00066">
    <property type="entry name" value="GAL4"/>
    <property type="match status" value="1"/>
</dbReference>
<dbReference type="CDD" id="cd00067">
    <property type="entry name" value="GAL4"/>
    <property type="match status" value="1"/>
</dbReference>
<keyword evidence="4" id="KW-0804">Transcription</keyword>
<proteinExistence type="predicted"/>
<name>A0ABR2IAT2_9PEZI</name>
<feature type="region of interest" description="Disordered" evidence="6">
    <location>
        <begin position="194"/>
        <end position="250"/>
    </location>
</feature>